<dbReference type="PANTHER" id="PTHR41913">
    <property type="entry name" value="DUF1684 DOMAIN-CONTAINING PROTEIN"/>
    <property type="match status" value="1"/>
</dbReference>
<evidence type="ECO:0008006" key="2">
    <source>
        <dbReference type="Google" id="ProtNLM"/>
    </source>
</evidence>
<sequence>MTALARFRAEKDAYFREGPNSPVEDATFPGLLYYPPSEAHVVMAALEPMKAREVSLLATSTGDEQPYLRVARAMFELGGQPCALTLFRPTFGDSQRFFIPFQDATSGTQTYAAGRYLEADLLPDGRVLLDFNYAYAPFCAYSARYRCPLPPAENRLPVPVYAGERL</sequence>
<dbReference type="InterPro" id="IPR012467">
    <property type="entry name" value="DUF1684"/>
</dbReference>
<dbReference type="AlphaFoldDB" id="A0A6J4UTY4"/>
<proteinExistence type="predicted"/>
<reference evidence="1" key="1">
    <citation type="submission" date="2020-02" db="EMBL/GenBank/DDBJ databases">
        <authorList>
            <person name="Meier V. D."/>
        </authorList>
    </citation>
    <scope>NUCLEOTIDE SEQUENCE</scope>
    <source>
        <strain evidence="1">AVDCRST_MAG86</strain>
    </source>
</reference>
<organism evidence="1">
    <name type="scientific">uncultured Truepera sp</name>
    <dbReference type="NCBI Taxonomy" id="543023"/>
    <lineage>
        <taxon>Bacteria</taxon>
        <taxon>Thermotogati</taxon>
        <taxon>Deinococcota</taxon>
        <taxon>Deinococci</taxon>
        <taxon>Trueperales</taxon>
        <taxon>Trueperaceae</taxon>
        <taxon>Truepera</taxon>
        <taxon>environmental samples</taxon>
    </lineage>
</organism>
<protein>
    <recommendedName>
        <fullName evidence="2">DUF1684 domain-containing protein</fullName>
    </recommendedName>
</protein>
<evidence type="ECO:0000313" key="1">
    <source>
        <dbReference type="EMBL" id="CAA9559789.1"/>
    </source>
</evidence>
<gene>
    <name evidence="1" type="ORF">AVDCRST_MAG86-683</name>
</gene>
<name>A0A6J4UTY4_9DEIN</name>
<dbReference type="PANTHER" id="PTHR41913:SF1">
    <property type="entry name" value="DUF1684 DOMAIN-CONTAINING PROTEIN"/>
    <property type="match status" value="1"/>
</dbReference>
<dbReference type="EMBL" id="CADCWP010000035">
    <property type="protein sequence ID" value="CAA9559789.1"/>
    <property type="molecule type" value="Genomic_DNA"/>
</dbReference>
<accession>A0A6J4UTY4</accession>
<dbReference type="Pfam" id="PF07920">
    <property type="entry name" value="DUF1684"/>
    <property type="match status" value="1"/>
</dbReference>